<comment type="subcellular location">
    <subcellularLocation>
        <location evidence="1">Cell inner membrane</location>
        <topology evidence="1">Multi-pass membrane protein</topology>
    </subcellularLocation>
</comment>
<dbReference type="InterPro" id="IPR003856">
    <property type="entry name" value="LPS_length_determ_N"/>
</dbReference>
<dbReference type="Proteomes" id="UP000245712">
    <property type="component" value="Unassembled WGS sequence"/>
</dbReference>
<evidence type="ECO:0000256" key="14">
    <source>
        <dbReference type="SAM" id="Coils"/>
    </source>
</evidence>
<keyword evidence="9" id="KW-0067">ATP-binding</keyword>
<keyword evidence="4" id="KW-0997">Cell inner membrane</keyword>
<feature type="domain" description="Tyrosine-protein kinase G-rich" evidence="18">
    <location>
        <begin position="391"/>
        <end position="468"/>
    </location>
</feature>
<keyword evidence="3" id="KW-1003">Cell membrane</keyword>
<feature type="domain" description="AAA" evidence="17">
    <location>
        <begin position="558"/>
        <end position="671"/>
    </location>
</feature>
<dbReference type="InterPro" id="IPR032807">
    <property type="entry name" value="GNVR"/>
</dbReference>
<evidence type="ECO:0000256" key="9">
    <source>
        <dbReference type="ARBA" id="ARBA00022840"/>
    </source>
</evidence>
<keyword evidence="14" id="KW-0175">Coiled coil</keyword>
<evidence type="ECO:0000256" key="13">
    <source>
        <dbReference type="ARBA" id="ARBA00053015"/>
    </source>
</evidence>
<evidence type="ECO:0000259" key="18">
    <source>
        <dbReference type="Pfam" id="PF13807"/>
    </source>
</evidence>
<dbReference type="InterPro" id="IPR027417">
    <property type="entry name" value="P-loop_NTPase"/>
</dbReference>
<organism evidence="19 20">
    <name type="scientific">Paraburkholderia unamae</name>
    <dbReference type="NCBI Taxonomy" id="219649"/>
    <lineage>
        <taxon>Bacteria</taxon>
        <taxon>Pseudomonadati</taxon>
        <taxon>Pseudomonadota</taxon>
        <taxon>Betaproteobacteria</taxon>
        <taxon>Burkholderiales</taxon>
        <taxon>Burkholderiaceae</taxon>
        <taxon>Paraburkholderia</taxon>
    </lineage>
</organism>
<evidence type="ECO:0000256" key="6">
    <source>
        <dbReference type="ARBA" id="ARBA00022692"/>
    </source>
</evidence>
<evidence type="ECO:0000313" key="19">
    <source>
        <dbReference type="EMBL" id="PVX72841.1"/>
    </source>
</evidence>
<keyword evidence="5" id="KW-0808">Transferase</keyword>
<evidence type="ECO:0000256" key="10">
    <source>
        <dbReference type="ARBA" id="ARBA00022989"/>
    </source>
</evidence>
<dbReference type="Pfam" id="PF13614">
    <property type="entry name" value="AAA_31"/>
    <property type="match status" value="1"/>
</dbReference>
<evidence type="ECO:0000256" key="11">
    <source>
        <dbReference type="ARBA" id="ARBA00023136"/>
    </source>
</evidence>
<evidence type="ECO:0000256" key="2">
    <source>
        <dbReference type="ARBA" id="ARBA00008883"/>
    </source>
</evidence>
<evidence type="ECO:0000259" key="17">
    <source>
        <dbReference type="Pfam" id="PF13614"/>
    </source>
</evidence>
<evidence type="ECO:0000256" key="4">
    <source>
        <dbReference type="ARBA" id="ARBA00022519"/>
    </source>
</evidence>
<dbReference type="SUPFAM" id="SSF57997">
    <property type="entry name" value="Tropomyosin"/>
    <property type="match status" value="1"/>
</dbReference>
<dbReference type="CDD" id="cd05387">
    <property type="entry name" value="BY-kinase"/>
    <property type="match status" value="1"/>
</dbReference>
<evidence type="ECO:0000256" key="15">
    <source>
        <dbReference type="SAM" id="Phobius"/>
    </source>
</evidence>
<evidence type="ECO:0000256" key="5">
    <source>
        <dbReference type="ARBA" id="ARBA00022679"/>
    </source>
</evidence>
<feature type="domain" description="Polysaccharide chain length determinant N-terminal" evidence="16">
    <location>
        <begin position="16"/>
        <end position="110"/>
    </location>
</feature>
<dbReference type="InterPro" id="IPR025669">
    <property type="entry name" value="AAA_dom"/>
</dbReference>
<evidence type="ECO:0000256" key="8">
    <source>
        <dbReference type="ARBA" id="ARBA00022777"/>
    </source>
</evidence>
<dbReference type="Gene3D" id="1.20.5.170">
    <property type="match status" value="1"/>
</dbReference>
<feature type="transmembrane region" description="Helical" evidence="15">
    <location>
        <begin position="448"/>
        <end position="467"/>
    </location>
</feature>
<name>A0ABX5KBL0_9BURK</name>
<dbReference type="SUPFAM" id="SSF52540">
    <property type="entry name" value="P-loop containing nucleoside triphosphate hydrolases"/>
    <property type="match status" value="1"/>
</dbReference>
<sequence length="752" mass="82028">MNSAVSTRANDTVEPEFNLAALLDVLVLYRRMMLWIFGIIATLGLVVVFLADPEYQVDILTQVDESAAASTATSLLGQGLAAMFDVKSSADTEMQVLQSRLVVASAVDNLKLYITAEPVRFPIIGRAIARSNRGISTPGLLGFGGYAWGSESIKASHFEVPNSLEGEHYYLTVLPGQKYSFSGPGLDKDVVGEVGRAETFLTDDGPITLQIDSVNGNTGTRFRLTRDSRLETINQLQRKLSISELGKDSDILQVKLRGTNPKLITSILNDIAGQYVDQNVARKAEDAARSLDFLRGQVSVLKEKLDASESEYAKVRATLRSVDIEGEAKTILQQSADNETQLAELQQKRAAAVTLFSETHPTVTALDKQIAVLQGQADTLKQRIDRLPGEQKQVLRVARDVKVNNDLYVGLLNNIEQLQLMRAGRIGNVRVLDNAIFPDRPMRYWRPVLSLVVVAFAAFAAVGSAWLRDLLFSGISDPHQIQGDTDLRVFSVVPLCRVRGFGWSNGMRRNKVGRRLLAFLEPDDPSVESLRSFRTGLQFSMTDAKNNVVMFAGPTPSIGKSFVSSNVAGVLARAGKRVLLIDCDLRRANLSHAYGASAKFGLTDVIAGKATVEQAVIKIEHKNLDFLAAGSHVNNAADYLTQTSVEAIFKHVSSLYDVVVLDTAPLLAVPDAAILAPLARGNVFLVARAGATRAGELVECARRLEQVDVTVKGVVLNGIDPQAGRFRYGAKYTSYSYRYAQETGDPAIQDER</sequence>
<keyword evidence="11 15" id="KW-0472">Membrane</keyword>
<dbReference type="Pfam" id="PF02706">
    <property type="entry name" value="Wzz"/>
    <property type="match status" value="1"/>
</dbReference>
<dbReference type="InterPro" id="IPR050445">
    <property type="entry name" value="Bact_polysacc_biosynth/exp"/>
</dbReference>
<dbReference type="Pfam" id="PF23607">
    <property type="entry name" value="WZC_N"/>
    <property type="match status" value="1"/>
</dbReference>
<evidence type="ECO:0000313" key="20">
    <source>
        <dbReference type="Proteomes" id="UP000245712"/>
    </source>
</evidence>
<feature type="coiled-coil region" evidence="14">
    <location>
        <begin position="291"/>
        <end position="383"/>
    </location>
</feature>
<evidence type="ECO:0000256" key="1">
    <source>
        <dbReference type="ARBA" id="ARBA00004429"/>
    </source>
</evidence>
<accession>A0ABX5KBL0</accession>
<keyword evidence="12" id="KW-0829">Tyrosine-protein kinase</keyword>
<dbReference type="PANTHER" id="PTHR32309:SF32">
    <property type="entry name" value="TYROSINE-PROTEIN KINASE ETK-RELATED"/>
    <property type="match status" value="1"/>
</dbReference>
<reference evidence="19 20" key="1">
    <citation type="submission" date="2018-05" db="EMBL/GenBank/DDBJ databases">
        <title>Genomic Encyclopedia of Type Strains, Phase IV (KMG-V): Genome sequencing to study the core and pangenomes of soil and plant-associated prokaryotes.</title>
        <authorList>
            <person name="Whitman W."/>
        </authorList>
    </citation>
    <scope>NUCLEOTIDE SEQUENCE [LARGE SCALE GENOMIC DNA]</scope>
    <source>
        <strain evidence="19 20">SCZa-39</strain>
    </source>
</reference>
<evidence type="ECO:0000256" key="7">
    <source>
        <dbReference type="ARBA" id="ARBA00022741"/>
    </source>
</evidence>
<evidence type="ECO:0000256" key="3">
    <source>
        <dbReference type="ARBA" id="ARBA00022475"/>
    </source>
</evidence>
<dbReference type="InterPro" id="IPR005702">
    <property type="entry name" value="Wzc-like_C"/>
</dbReference>
<gene>
    <name evidence="19" type="ORF">C7402_12380</name>
</gene>
<feature type="transmembrane region" description="Helical" evidence="15">
    <location>
        <begin position="32"/>
        <end position="51"/>
    </location>
</feature>
<keyword evidence="10 15" id="KW-1133">Transmembrane helix</keyword>
<keyword evidence="20" id="KW-1185">Reference proteome</keyword>
<comment type="similarity">
    <text evidence="2">Belongs to the etk/wzc family.</text>
</comment>
<dbReference type="PANTHER" id="PTHR32309">
    <property type="entry name" value="TYROSINE-PROTEIN KINASE"/>
    <property type="match status" value="1"/>
</dbReference>
<dbReference type="EMBL" id="QEOB01000023">
    <property type="protein sequence ID" value="PVX72841.1"/>
    <property type="molecule type" value="Genomic_DNA"/>
</dbReference>
<dbReference type="Gene3D" id="3.40.50.300">
    <property type="entry name" value="P-loop containing nucleotide triphosphate hydrolases"/>
    <property type="match status" value="1"/>
</dbReference>
<dbReference type="GO" id="GO:0016301">
    <property type="term" value="F:kinase activity"/>
    <property type="evidence" value="ECO:0007669"/>
    <property type="project" value="UniProtKB-KW"/>
</dbReference>
<dbReference type="Pfam" id="PF13807">
    <property type="entry name" value="GNVR"/>
    <property type="match status" value="1"/>
</dbReference>
<protein>
    <submittedName>
        <fullName evidence="19">Tyrosine-protein kinase Etk/Wzc</fullName>
    </submittedName>
</protein>
<dbReference type="InterPro" id="IPR005700">
    <property type="entry name" value="EPS_ExoP-like"/>
</dbReference>
<keyword evidence="8 19" id="KW-0418">Kinase</keyword>
<keyword evidence="6 15" id="KW-0812">Transmembrane</keyword>
<dbReference type="NCBIfam" id="TIGR01005">
    <property type="entry name" value="eps_transp_fam"/>
    <property type="match status" value="1"/>
</dbReference>
<dbReference type="RefSeq" id="WP_112175412.1">
    <property type="nucleotide sequence ID" value="NZ_CAJZAT010000209.1"/>
</dbReference>
<evidence type="ECO:0000259" key="16">
    <source>
        <dbReference type="Pfam" id="PF02706"/>
    </source>
</evidence>
<dbReference type="NCBIfam" id="TIGR01007">
    <property type="entry name" value="eps_fam"/>
    <property type="match status" value="1"/>
</dbReference>
<evidence type="ECO:0000256" key="12">
    <source>
        <dbReference type="ARBA" id="ARBA00023137"/>
    </source>
</evidence>
<keyword evidence="7" id="KW-0547">Nucleotide-binding</keyword>
<proteinExistence type="inferred from homology"/>
<comment type="caution">
    <text evidence="19">The sequence shown here is derived from an EMBL/GenBank/DDBJ whole genome shotgun (WGS) entry which is preliminary data.</text>
</comment>
<comment type="catalytic activity">
    <reaction evidence="13">
        <text>L-tyrosyl-[protein] + ATP = O-phospho-L-tyrosyl-[protein] + ADP + H(+)</text>
        <dbReference type="Rhea" id="RHEA:10596"/>
        <dbReference type="Rhea" id="RHEA-COMP:10136"/>
        <dbReference type="Rhea" id="RHEA-COMP:20101"/>
        <dbReference type="ChEBI" id="CHEBI:15378"/>
        <dbReference type="ChEBI" id="CHEBI:30616"/>
        <dbReference type="ChEBI" id="CHEBI:46858"/>
        <dbReference type="ChEBI" id="CHEBI:61978"/>
        <dbReference type="ChEBI" id="CHEBI:456216"/>
    </reaction>
</comment>